<organism evidence="1 2">
    <name type="scientific">Zancudomyces culisetae</name>
    <name type="common">Gut fungus</name>
    <name type="synonym">Smittium culisetae</name>
    <dbReference type="NCBI Taxonomy" id="1213189"/>
    <lineage>
        <taxon>Eukaryota</taxon>
        <taxon>Fungi</taxon>
        <taxon>Fungi incertae sedis</taxon>
        <taxon>Zoopagomycota</taxon>
        <taxon>Kickxellomycotina</taxon>
        <taxon>Harpellomycetes</taxon>
        <taxon>Harpellales</taxon>
        <taxon>Legeriomycetaceae</taxon>
        <taxon>Zancudomyces</taxon>
    </lineage>
</organism>
<dbReference type="Proteomes" id="UP000188320">
    <property type="component" value="Unassembled WGS sequence"/>
</dbReference>
<proteinExistence type="predicted"/>
<evidence type="ECO:0000313" key="2">
    <source>
        <dbReference type="Proteomes" id="UP000188320"/>
    </source>
</evidence>
<reference evidence="2" key="1">
    <citation type="submission" date="2017-01" db="EMBL/GenBank/DDBJ databases">
        <authorList>
            <person name="Wang Y."/>
            <person name="White M."/>
            <person name="Kvist S."/>
            <person name="Moncalvo J.-M."/>
        </authorList>
    </citation>
    <scope>NUCLEOTIDE SEQUENCE [LARGE SCALE GENOMIC DNA]</scope>
    <source>
        <strain evidence="2">COL-18-3</strain>
    </source>
</reference>
<sequence length="248" mass="25843">MGCIPRLNAMRSVQVYWYTWGTKAGWNHSFRAAAVELSGGTGFSNIGGSILNWGLCCGGAYTQNVQKPVGGAYRYNGEITADPDIYAPVNVNPGVTGQPGINPIPTQGIGIPGGPGYNAGVGVGVGAGAGAGNYDAKGYYINENYANQVPPSVPSSTTSDFYFVKIKYIFAVGGFGDNEGDLDPDFKPLIDAQKSALNMYSSVLTAIPTLPPLPPPPKLGAYINKNPGFPGDNSANGGGNVNYNNMVY</sequence>
<comment type="caution">
    <text evidence="1">The sequence shown here is derived from an EMBL/GenBank/DDBJ whole genome shotgun (WGS) entry which is preliminary data.</text>
</comment>
<name>A0A1R1PXK9_ZANCU</name>
<dbReference type="EMBL" id="LSSK01000056">
    <property type="protein sequence ID" value="OMH85700.1"/>
    <property type="molecule type" value="Genomic_DNA"/>
</dbReference>
<protein>
    <submittedName>
        <fullName evidence="1">Uncharacterized protein</fullName>
    </submittedName>
</protein>
<evidence type="ECO:0000313" key="1">
    <source>
        <dbReference type="EMBL" id="OMH85700.1"/>
    </source>
</evidence>
<dbReference type="AlphaFoldDB" id="A0A1R1PXK9"/>
<keyword evidence="2" id="KW-1185">Reference proteome</keyword>
<accession>A0A1R1PXK9</accession>
<gene>
    <name evidence="1" type="ORF">AX774_g751</name>
</gene>